<dbReference type="GO" id="GO:0016887">
    <property type="term" value="F:ATP hydrolysis activity"/>
    <property type="evidence" value="ECO:0007669"/>
    <property type="project" value="InterPro"/>
</dbReference>
<dbReference type="SUPFAM" id="SSF52540">
    <property type="entry name" value="P-loop containing nucleoside triphosphate hydrolases"/>
    <property type="match status" value="1"/>
</dbReference>
<dbReference type="OrthoDB" id="9808317at2"/>
<evidence type="ECO:0000313" key="2">
    <source>
        <dbReference type="EMBL" id="ARN85291.1"/>
    </source>
</evidence>
<gene>
    <name evidence="2" type="ORF">GQ61_08315</name>
</gene>
<feature type="domain" description="ATPase dynein-related AAA" evidence="1">
    <location>
        <begin position="28"/>
        <end position="154"/>
    </location>
</feature>
<dbReference type="InterPro" id="IPR011704">
    <property type="entry name" value="ATPase_dyneun-rel_AAA"/>
</dbReference>
<organism evidence="2 3">
    <name type="scientific">Candidatus Nucleicultrix amoebiphila FS5</name>
    <dbReference type="NCBI Taxonomy" id="1414854"/>
    <lineage>
        <taxon>Bacteria</taxon>
        <taxon>Pseudomonadati</taxon>
        <taxon>Pseudomonadota</taxon>
        <taxon>Alphaproteobacteria</taxon>
        <taxon>Holosporales</taxon>
        <taxon>Candidatus Nucleicultricaceae</taxon>
        <taxon>Candidatus Nucleicultrix</taxon>
    </lineage>
</organism>
<evidence type="ECO:0000259" key="1">
    <source>
        <dbReference type="Pfam" id="PF07728"/>
    </source>
</evidence>
<dbReference type="GO" id="GO:0005524">
    <property type="term" value="F:ATP binding"/>
    <property type="evidence" value="ECO:0007669"/>
    <property type="project" value="InterPro"/>
</dbReference>
<sequence>MTETQKIDLALTPSKLFNFLMTVAAFRPVFVWGPPGIGKSAIVEDVANHLGLPAVCLLGSQILPQDILGIPQMMDGTYRFAPPRMLARHEPYCLFLDEFNGSSIDVQKVFYNIISEKRIGEYKMPTGSIIIAAGNRLEDYAHVLDLSSALVNRMIHIRLAPNTQDWLNWAKNHSLHPLIIEYLTKNPTHLHSLPNNNQQPFSTPRTWNILSDAFSNFHFRGAFDDFRILCFGTLSPEHAITFIEFAKDRLEECSVQALFEERITWQEVEHKDMYLNFLIASIKNILKTYLPINAEDLTEDQTKILSNSADALEKLAEIRPDLAEKIIKGDYPQEMPAWFTSHLTKKIPSFKQKPPHSFL</sequence>
<dbReference type="RefSeq" id="WP_085784843.1">
    <property type="nucleotide sequence ID" value="NZ_CP008743.1"/>
</dbReference>
<dbReference type="Pfam" id="PF07728">
    <property type="entry name" value="AAA_5"/>
    <property type="match status" value="1"/>
</dbReference>
<protein>
    <recommendedName>
        <fullName evidence="1">ATPase dynein-related AAA domain-containing protein</fullName>
    </recommendedName>
</protein>
<name>A0A1W6N626_9PROT</name>
<evidence type="ECO:0000313" key="3">
    <source>
        <dbReference type="Proteomes" id="UP000237351"/>
    </source>
</evidence>
<dbReference type="Proteomes" id="UP000237351">
    <property type="component" value="Chromosome"/>
</dbReference>
<proteinExistence type="predicted"/>
<dbReference type="KEGG" id="naf:GQ61_08315"/>
<keyword evidence="3" id="KW-1185">Reference proteome</keyword>
<dbReference type="InterPro" id="IPR027417">
    <property type="entry name" value="P-loop_NTPase"/>
</dbReference>
<reference evidence="2 3" key="1">
    <citation type="submission" date="2014-06" db="EMBL/GenBank/DDBJ databases">
        <title>The genome of the endonuclear symbiont Nucleicultrix amoebiphila.</title>
        <authorList>
            <person name="Schulz F."/>
            <person name="Horn M."/>
        </authorList>
    </citation>
    <scope>NUCLEOTIDE SEQUENCE [LARGE SCALE GENOMIC DNA]</scope>
    <source>
        <strain evidence="2 3">FS5</strain>
    </source>
</reference>
<dbReference type="AlphaFoldDB" id="A0A1W6N626"/>
<dbReference type="STRING" id="1414854.GQ61_08315"/>
<dbReference type="EMBL" id="CP008743">
    <property type="protein sequence ID" value="ARN85291.1"/>
    <property type="molecule type" value="Genomic_DNA"/>
</dbReference>
<dbReference type="Gene3D" id="3.40.50.300">
    <property type="entry name" value="P-loop containing nucleotide triphosphate hydrolases"/>
    <property type="match status" value="1"/>
</dbReference>
<accession>A0A1W6N626</accession>
<dbReference type="CDD" id="cd00009">
    <property type="entry name" value="AAA"/>
    <property type="match status" value="1"/>
</dbReference>